<dbReference type="EMBL" id="FUWV01000003">
    <property type="protein sequence ID" value="SJZ49895.1"/>
    <property type="molecule type" value="Genomic_DNA"/>
</dbReference>
<keyword evidence="4" id="KW-1185">Reference proteome</keyword>
<keyword evidence="2" id="KW-0812">Transmembrane</keyword>
<evidence type="ECO:0000256" key="2">
    <source>
        <dbReference type="SAM" id="Phobius"/>
    </source>
</evidence>
<evidence type="ECO:0000313" key="3">
    <source>
        <dbReference type="EMBL" id="SJZ49895.1"/>
    </source>
</evidence>
<accession>A0A1T4L595</accession>
<feature type="coiled-coil region" evidence="1">
    <location>
        <begin position="40"/>
        <end position="74"/>
    </location>
</feature>
<gene>
    <name evidence="3" type="ORF">SAMN02745973_00844</name>
</gene>
<dbReference type="InterPro" id="IPR007060">
    <property type="entry name" value="FtsL/DivIC"/>
</dbReference>
<dbReference type="RefSeq" id="WP_087678281.1">
    <property type="nucleotide sequence ID" value="NZ_FUWV01000003.1"/>
</dbReference>
<keyword evidence="1" id="KW-0175">Coiled coil</keyword>
<dbReference type="AlphaFoldDB" id="A0A1T4L595"/>
<name>A0A1T4L595_9FIRM</name>
<organism evidence="3 4">
    <name type="scientific">Garciella nitratireducens DSM 15102</name>
    <dbReference type="NCBI Taxonomy" id="1121911"/>
    <lineage>
        <taxon>Bacteria</taxon>
        <taxon>Bacillati</taxon>
        <taxon>Bacillota</taxon>
        <taxon>Clostridia</taxon>
        <taxon>Eubacteriales</taxon>
        <taxon>Eubacteriaceae</taxon>
        <taxon>Garciella</taxon>
    </lineage>
</organism>
<evidence type="ECO:0000313" key="4">
    <source>
        <dbReference type="Proteomes" id="UP000196365"/>
    </source>
</evidence>
<sequence length="111" mass="13556">MSQRNYKKNLRGNRRNKKKKLKRSTFLFLLFLFGYFGFRYISLQMQYHELEQKKAQLQMEVNQARTYQEQLSEQLKNSDSPKYIEDLARKHLGLVYPDEKVYIKKEKNVNQ</sequence>
<dbReference type="GO" id="GO:0051301">
    <property type="term" value="P:cell division"/>
    <property type="evidence" value="ECO:0007669"/>
    <property type="project" value="UniProtKB-KW"/>
</dbReference>
<keyword evidence="2" id="KW-1133">Transmembrane helix</keyword>
<feature type="transmembrane region" description="Helical" evidence="2">
    <location>
        <begin position="21"/>
        <end position="41"/>
    </location>
</feature>
<dbReference type="OrthoDB" id="1778608at2"/>
<protein>
    <submittedName>
        <fullName evidence="3">Cell division protein FtsL</fullName>
    </submittedName>
</protein>
<keyword evidence="3" id="KW-0131">Cell cycle</keyword>
<dbReference type="Proteomes" id="UP000196365">
    <property type="component" value="Unassembled WGS sequence"/>
</dbReference>
<reference evidence="3 4" key="1">
    <citation type="submission" date="2017-02" db="EMBL/GenBank/DDBJ databases">
        <authorList>
            <person name="Peterson S.W."/>
        </authorList>
    </citation>
    <scope>NUCLEOTIDE SEQUENCE [LARGE SCALE GENOMIC DNA]</scope>
    <source>
        <strain evidence="3 4">DSM 15102</strain>
    </source>
</reference>
<dbReference type="Pfam" id="PF04977">
    <property type="entry name" value="DivIC"/>
    <property type="match status" value="1"/>
</dbReference>
<keyword evidence="2" id="KW-0472">Membrane</keyword>
<proteinExistence type="predicted"/>
<keyword evidence="3" id="KW-0132">Cell division</keyword>
<evidence type="ECO:0000256" key="1">
    <source>
        <dbReference type="SAM" id="Coils"/>
    </source>
</evidence>